<proteinExistence type="predicted"/>
<accession>A0A117IX51</accession>
<sequence length="245" mass="26596">MGTDDTKPSATAVRRPRVLTVAGAAALAVLAGFLLHTATSGEAEADTRGHRLAPPDRVGDYRAERVFRDTYVGRIRCSDQPSDTDCELYATEVRGIGITPGDADRIARGAVGSGALYRQGEPDAKDASYMSFRGLQGRVADPGAAVGRMFRSLRANEHYSFRFGAWDGPPRSFPLPGFEGAVMTCRRAVTVKETATDPAHRRTEEEVYCVWADHSTVAFVNRPGGSLTETADLTAELYRTARVRR</sequence>
<evidence type="ECO:0000313" key="2">
    <source>
        <dbReference type="Proteomes" id="UP000054011"/>
    </source>
</evidence>
<keyword evidence="2" id="KW-1185">Reference proteome</keyword>
<dbReference type="AlphaFoldDB" id="A0A117IX51"/>
<organism evidence="1 2">
    <name type="scientific">Streptomyces kanasensis</name>
    <dbReference type="NCBI Taxonomy" id="936756"/>
    <lineage>
        <taxon>Bacteria</taxon>
        <taxon>Bacillati</taxon>
        <taxon>Actinomycetota</taxon>
        <taxon>Actinomycetes</taxon>
        <taxon>Kitasatosporales</taxon>
        <taxon>Streptomycetaceae</taxon>
        <taxon>Streptomyces</taxon>
    </lineage>
</organism>
<dbReference type="RefSeq" id="WP_058940741.1">
    <property type="nucleotide sequence ID" value="NZ_LNSV01000006.1"/>
</dbReference>
<reference evidence="1 2" key="1">
    <citation type="submission" date="2015-11" db="EMBL/GenBank/DDBJ databases">
        <title>Genome-wide analysis reveals the secondary metabolome in Streptomyces kanasensis ZX01.</title>
        <authorList>
            <person name="Zhang G."/>
            <person name="Han L."/>
            <person name="Feng J."/>
            <person name="Zhang X."/>
        </authorList>
    </citation>
    <scope>NUCLEOTIDE SEQUENCE [LARGE SCALE GENOMIC DNA]</scope>
    <source>
        <strain evidence="1 2">ZX01</strain>
    </source>
</reference>
<comment type="caution">
    <text evidence="1">The sequence shown here is derived from an EMBL/GenBank/DDBJ whole genome shotgun (WGS) entry which is preliminary data.</text>
</comment>
<evidence type="ECO:0008006" key="3">
    <source>
        <dbReference type="Google" id="ProtNLM"/>
    </source>
</evidence>
<dbReference type="Proteomes" id="UP000054011">
    <property type="component" value="Unassembled WGS sequence"/>
</dbReference>
<name>A0A117IX51_9ACTN</name>
<dbReference type="OrthoDB" id="4350888at2"/>
<dbReference type="EMBL" id="LNSV01000006">
    <property type="protein sequence ID" value="KUH39995.1"/>
    <property type="molecule type" value="Genomic_DNA"/>
</dbReference>
<evidence type="ECO:0000313" key="1">
    <source>
        <dbReference type="EMBL" id="KUH39995.1"/>
    </source>
</evidence>
<gene>
    <name evidence="1" type="ORF">ATE80_04185</name>
</gene>
<protein>
    <recommendedName>
        <fullName evidence="3">PknH-like extracellular domain-containing protein</fullName>
    </recommendedName>
</protein>